<dbReference type="EMBL" id="CABFOC020000045">
    <property type="protein sequence ID" value="CAH0053919.1"/>
    <property type="molecule type" value="Genomic_DNA"/>
</dbReference>
<dbReference type="OrthoDB" id="3678990at2759"/>
<evidence type="ECO:0000313" key="1">
    <source>
        <dbReference type="EMBL" id="CAH0053919.1"/>
    </source>
</evidence>
<gene>
    <name evidence="1" type="ORF">CSOL1703_00005802</name>
</gene>
<proteinExistence type="predicted"/>
<accession>A0A9P0EME0</accession>
<dbReference type="AlphaFoldDB" id="A0A9P0EME0"/>
<evidence type="ECO:0000313" key="2">
    <source>
        <dbReference type="Proteomes" id="UP000775872"/>
    </source>
</evidence>
<dbReference type="Proteomes" id="UP000775872">
    <property type="component" value="Unassembled WGS sequence"/>
</dbReference>
<reference evidence="1 2" key="2">
    <citation type="submission" date="2021-10" db="EMBL/GenBank/DDBJ databases">
        <authorList>
            <person name="Piombo E."/>
        </authorList>
    </citation>
    <scope>NUCLEOTIDE SEQUENCE [LARGE SCALE GENOMIC DNA]</scope>
</reference>
<protein>
    <submittedName>
        <fullName evidence="1">Uncharacterized protein</fullName>
    </submittedName>
</protein>
<comment type="caution">
    <text evidence="1">The sequence shown here is derived from an EMBL/GenBank/DDBJ whole genome shotgun (WGS) entry which is preliminary data.</text>
</comment>
<sequence length="317" mass="36951">MADQNASTASSGPSQSPCITNLISSYAILPTLASWLSSVDLYHLGLTSRYHHSCILASPTLFKKLQRLSLCDGRGLALRQEFKPPFPNDWRRAGKWTTNPGFTADEEIEVFLYNAKCDEAGALPCIKCGINICEECRFYRRAAPPPWYPDRRPHLNSPHQAENIMCLCPECDAEMDKELSGKFLNELCDCDRYTRWICTRCIVEERKFTRDYFEEHTVFEGNEEETKWLWDHQFSRSFWCLCGSPVPQDSRIRCTWCKRRHLPEDQWLVEYDEVGSKLPFFDNNPDYPRWTEDEDRKYVKPYPKLGYHRPGDDVSTS</sequence>
<organism evidence="1 2">
    <name type="scientific">Clonostachys solani</name>
    <dbReference type="NCBI Taxonomy" id="160281"/>
    <lineage>
        <taxon>Eukaryota</taxon>
        <taxon>Fungi</taxon>
        <taxon>Dikarya</taxon>
        <taxon>Ascomycota</taxon>
        <taxon>Pezizomycotina</taxon>
        <taxon>Sordariomycetes</taxon>
        <taxon>Hypocreomycetidae</taxon>
        <taxon>Hypocreales</taxon>
        <taxon>Bionectriaceae</taxon>
        <taxon>Clonostachys</taxon>
    </lineage>
</organism>
<name>A0A9P0EME0_9HYPO</name>
<keyword evidence="2" id="KW-1185">Reference proteome</keyword>
<reference evidence="2" key="1">
    <citation type="submission" date="2019-06" db="EMBL/GenBank/DDBJ databases">
        <authorList>
            <person name="Broberg M."/>
        </authorList>
    </citation>
    <scope>NUCLEOTIDE SEQUENCE [LARGE SCALE GENOMIC DNA]</scope>
</reference>